<dbReference type="SUPFAM" id="SSF53474">
    <property type="entry name" value="alpha/beta-Hydrolases"/>
    <property type="match status" value="1"/>
</dbReference>
<dbReference type="PRINTS" id="PR00111">
    <property type="entry name" value="ABHYDROLASE"/>
</dbReference>
<sequence length="314" mass="35054">MKHFNVLLIFILINASAFSQNSQKPMKELLSDYDFKTHSITLNDLEISYIKEGTGKKTLLFVHGLSSNADAWSKNIAVLKKDYTCVALDLPGYGKSSKPEAAYTASYFVDVVHQFIEKLELKNIVLIGHSMGGQASIKLATLHPEGIEKLILVAPAGLEQFSEASSNVMKSFFTTASVKNTTDAQIEKNYALNFYVQPEDVSKMIADRKKIKEASNFDAYCEAIVKSVSGMLNDPIYNDLENISQHTLVIFGDQDMLIPNRYFNPTLTTEAVGNIALEKIEHARLEFIKDAGHFVQFEKPKEVNALIQQFVDGK</sequence>
<dbReference type="OrthoDB" id="9780932at2"/>
<dbReference type="PANTHER" id="PTHR46438">
    <property type="entry name" value="ALPHA/BETA-HYDROLASES SUPERFAMILY PROTEIN"/>
    <property type="match status" value="1"/>
</dbReference>
<feature type="domain" description="AB hydrolase-1" evidence="1">
    <location>
        <begin position="58"/>
        <end position="300"/>
    </location>
</feature>
<gene>
    <name evidence="2" type="ORF">LX77_00969</name>
</gene>
<dbReference type="GO" id="GO:0003824">
    <property type="term" value="F:catalytic activity"/>
    <property type="evidence" value="ECO:0007669"/>
    <property type="project" value="InterPro"/>
</dbReference>
<dbReference type="EMBL" id="QLLQ01000002">
    <property type="protein sequence ID" value="RAJ26714.1"/>
    <property type="molecule type" value="Genomic_DNA"/>
</dbReference>
<dbReference type="PANTHER" id="PTHR46438:SF11">
    <property type="entry name" value="LIPASE-RELATED"/>
    <property type="match status" value="1"/>
</dbReference>
<dbReference type="Gene3D" id="3.40.50.1820">
    <property type="entry name" value="alpha/beta hydrolase"/>
    <property type="match status" value="1"/>
</dbReference>
<dbReference type="InterPro" id="IPR000639">
    <property type="entry name" value="Epox_hydrolase-like"/>
</dbReference>
<keyword evidence="3" id="KW-1185">Reference proteome</keyword>
<dbReference type="AlphaFoldDB" id="A0A327SFJ9"/>
<protein>
    <submittedName>
        <fullName evidence="2">Pimeloyl-ACP methyl ester carboxylesterase</fullName>
    </submittedName>
</protein>
<name>A0A327SFJ9_9FLAO</name>
<dbReference type="InterPro" id="IPR029058">
    <property type="entry name" value="AB_hydrolase_fold"/>
</dbReference>
<evidence type="ECO:0000259" key="1">
    <source>
        <dbReference type="Pfam" id="PF00561"/>
    </source>
</evidence>
<dbReference type="InterPro" id="IPR000073">
    <property type="entry name" value="AB_hydrolase_1"/>
</dbReference>
<accession>A0A327SFJ9</accession>
<evidence type="ECO:0000313" key="3">
    <source>
        <dbReference type="Proteomes" id="UP000248987"/>
    </source>
</evidence>
<dbReference type="RefSeq" id="WP_083993836.1">
    <property type="nucleotide sequence ID" value="NZ_LZRN01000006.1"/>
</dbReference>
<comment type="caution">
    <text evidence="2">The sequence shown here is derived from an EMBL/GenBank/DDBJ whole genome shotgun (WGS) entry which is preliminary data.</text>
</comment>
<proteinExistence type="predicted"/>
<dbReference type="Pfam" id="PF00561">
    <property type="entry name" value="Abhydrolase_1"/>
    <property type="match status" value="1"/>
</dbReference>
<evidence type="ECO:0000313" key="2">
    <source>
        <dbReference type="EMBL" id="RAJ26714.1"/>
    </source>
</evidence>
<reference evidence="2 3" key="1">
    <citation type="submission" date="2018-06" db="EMBL/GenBank/DDBJ databases">
        <title>Genomic Encyclopedia of Archaeal and Bacterial Type Strains, Phase II (KMG-II): from individual species to whole genera.</title>
        <authorList>
            <person name="Goeker M."/>
        </authorList>
    </citation>
    <scope>NUCLEOTIDE SEQUENCE [LARGE SCALE GENOMIC DNA]</scope>
    <source>
        <strain evidence="2 3">DSM 12408</strain>
    </source>
</reference>
<dbReference type="Proteomes" id="UP000248987">
    <property type="component" value="Unassembled WGS sequence"/>
</dbReference>
<organism evidence="2 3">
    <name type="scientific">Gelidibacter algens</name>
    <dbReference type="NCBI Taxonomy" id="49280"/>
    <lineage>
        <taxon>Bacteria</taxon>
        <taxon>Pseudomonadati</taxon>
        <taxon>Bacteroidota</taxon>
        <taxon>Flavobacteriia</taxon>
        <taxon>Flavobacteriales</taxon>
        <taxon>Flavobacteriaceae</taxon>
        <taxon>Gelidibacter</taxon>
    </lineage>
</organism>
<dbReference type="PRINTS" id="PR00412">
    <property type="entry name" value="EPOXHYDRLASE"/>
</dbReference>